<gene>
    <name evidence="1" type="ORF">Goklo_026773</name>
</gene>
<dbReference type="EMBL" id="JABFAB010000002">
    <property type="protein sequence ID" value="MBA0642382.1"/>
    <property type="molecule type" value="Genomic_DNA"/>
</dbReference>
<name>A0A7J8TW21_9ROSI</name>
<reference evidence="1 2" key="1">
    <citation type="journal article" date="2019" name="Genome Biol. Evol.">
        <title>Insights into the evolution of the New World diploid cottons (Gossypium, subgenus Houzingenia) based on genome sequencing.</title>
        <authorList>
            <person name="Grover C.E."/>
            <person name="Arick M.A. 2nd"/>
            <person name="Thrash A."/>
            <person name="Conover J.L."/>
            <person name="Sanders W.S."/>
            <person name="Peterson D.G."/>
            <person name="Frelichowski J.E."/>
            <person name="Scheffler J.A."/>
            <person name="Scheffler B.E."/>
            <person name="Wendel J.F."/>
        </authorList>
    </citation>
    <scope>NUCLEOTIDE SEQUENCE [LARGE SCALE GENOMIC DNA]</scope>
    <source>
        <strain evidence="1">57</strain>
        <tissue evidence="1">Leaf</tissue>
    </source>
</reference>
<dbReference type="AlphaFoldDB" id="A0A7J8TW21"/>
<keyword evidence="2" id="KW-1185">Reference proteome</keyword>
<evidence type="ECO:0008006" key="3">
    <source>
        <dbReference type="Google" id="ProtNLM"/>
    </source>
</evidence>
<sequence>KDKLLGRGVVGSRKSELLTSFVEDEGFQFLEGDVTRLVVKWIPSINFLDRIHQILIKDMTTTVLMDIENGYLLAKFQSTEDSEKVFSQGPWTLDYKLQSIIGLPEHCNSVVSFAPTLGVLVQTEDP</sequence>
<dbReference type="Proteomes" id="UP000593573">
    <property type="component" value="Unassembled WGS sequence"/>
</dbReference>
<protein>
    <recommendedName>
        <fullName evidence="3">DUF4283 domain-containing protein</fullName>
    </recommendedName>
</protein>
<organism evidence="1 2">
    <name type="scientific">Gossypium klotzschianum</name>
    <dbReference type="NCBI Taxonomy" id="34286"/>
    <lineage>
        <taxon>Eukaryota</taxon>
        <taxon>Viridiplantae</taxon>
        <taxon>Streptophyta</taxon>
        <taxon>Embryophyta</taxon>
        <taxon>Tracheophyta</taxon>
        <taxon>Spermatophyta</taxon>
        <taxon>Magnoliopsida</taxon>
        <taxon>eudicotyledons</taxon>
        <taxon>Gunneridae</taxon>
        <taxon>Pentapetalae</taxon>
        <taxon>rosids</taxon>
        <taxon>malvids</taxon>
        <taxon>Malvales</taxon>
        <taxon>Malvaceae</taxon>
        <taxon>Malvoideae</taxon>
        <taxon>Gossypium</taxon>
    </lineage>
</organism>
<feature type="non-terminal residue" evidence="1">
    <location>
        <position position="1"/>
    </location>
</feature>
<proteinExistence type="predicted"/>
<accession>A0A7J8TW21</accession>
<comment type="caution">
    <text evidence="1">The sequence shown here is derived from an EMBL/GenBank/DDBJ whole genome shotgun (WGS) entry which is preliminary data.</text>
</comment>
<evidence type="ECO:0000313" key="1">
    <source>
        <dbReference type="EMBL" id="MBA0642382.1"/>
    </source>
</evidence>
<dbReference type="OrthoDB" id="10366201at2759"/>
<evidence type="ECO:0000313" key="2">
    <source>
        <dbReference type="Proteomes" id="UP000593573"/>
    </source>
</evidence>